<comment type="caution">
    <text evidence="1">The sequence shown here is derived from an EMBL/GenBank/DDBJ whole genome shotgun (WGS) entry which is preliminary data.</text>
</comment>
<dbReference type="Pfam" id="PF16290">
    <property type="entry name" value="DUF4936"/>
    <property type="match status" value="1"/>
</dbReference>
<sequence length="93" mass="10780">MFHYYVYYRVDLRREAEAIAAVDQLLFEIAAKTGVQGRLLKKRDEPALWLEVYADVPGDWLEASLAAIAQRLEFARFLQPGSTRRVECFQESI</sequence>
<evidence type="ECO:0000313" key="2">
    <source>
        <dbReference type="Proteomes" id="UP001482231"/>
    </source>
</evidence>
<dbReference type="EMBL" id="JBAJEX010000001">
    <property type="protein sequence ID" value="MEO1765666.1"/>
    <property type="molecule type" value="Genomic_DNA"/>
</dbReference>
<dbReference type="InterPro" id="IPR032556">
    <property type="entry name" value="DUF4936"/>
</dbReference>
<accession>A0ABV0EAM7</accession>
<name>A0ABV0EAM7_9BURK</name>
<gene>
    <name evidence="1" type="ORF">V6E02_00320</name>
</gene>
<proteinExistence type="predicted"/>
<dbReference type="RefSeq" id="WP_347306023.1">
    <property type="nucleotide sequence ID" value="NZ_JBAJEX010000001.1"/>
</dbReference>
<keyword evidence="2" id="KW-1185">Reference proteome</keyword>
<dbReference type="Proteomes" id="UP001482231">
    <property type="component" value="Unassembled WGS sequence"/>
</dbReference>
<protein>
    <submittedName>
        <fullName evidence="1">DUF4936 family protein</fullName>
    </submittedName>
</protein>
<evidence type="ECO:0000313" key="1">
    <source>
        <dbReference type="EMBL" id="MEO1765666.1"/>
    </source>
</evidence>
<organism evidence="1 2">
    <name type="scientific">Thiobacter aerophilum</name>
    <dbReference type="NCBI Taxonomy" id="3121275"/>
    <lineage>
        <taxon>Bacteria</taxon>
        <taxon>Pseudomonadati</taxon>
        <taxon>Pseudomonadota</taxon>
        <taxon>Betaproteobacteria</taxon>
        <taxon>Burkholderiales</taxon>
        <taxon>Thiobacteraceae</taxon>
        <taxon>Thiobacter</taxon>
    </lineage>
</organism>
<reference evidence="1 2" key="1">
    <citation type="submission" date="2024-02" db="EMBL/GenBank/DDBJ databases">
        <title>New thermophilic sulfur-oxidizing bacteria from a hot springs of the Uzon caldera (Kamchatka, Russia).</title>
        <authorList>
            <person name="Dukat A.M."/>
            <person name="Elcheninov A.G."/>
            <person name="Frolov E.N."/>
        </authorList>
    </citation>
    <scope>NUCLEOTIDE SEQUENCE [LARGE SCALE GENOMIC DNA]</scope>
    <source>
        <strain evidence="1 2">AK1</strain>
    </source>
</reference>